<name>A0ACC6M136_9BACI</name>
<dbReference type="Proteomes" id="UP001277972">
    <property type="component" value="Unassembled WGS sequence"/>
</dbReference>
<comment type="caution">
    <text evidence="1">The sequence shown here is derived from an EMBL/GenBank/DDBJ whole genome shotgun (WGS) entry which is preliminary data.</text>
</comment>
<proteinExistence type="predicted"/>
<keyword evidence="2" id="KW-1185">Reference proteome</keyword>
<sequence length="173" mass="19863">MSRKQYSMNDGMSVAKKASNDIEQFLYSKAETVEVLNVEDDGAYQAIDIDLIWKWKNNRGEIRTTTIEIKGDRYYGTGNYFLETVSNKSKGTPGCFIYTQADYVLYYFVGPMELHVLPMPDTRNWFIDNINKFKERETSTPVGNGDFYITVGRLVPRLELQEAVNGVKIISLK</sequence>
<reference evidence="1" key="1">
    <citation type="submission" date="2023-11" db="EMBL/GenBank/DDBJ databases">
        <title>Gracilibacillus pellucida a moderately halophilic bacterium isolated from saline soil in Xinjiang province.</title>
        <authorList>
            <person name="Zhang Z."/>
            <person name="Tan F."/>
            <person name="Wang Y."/>
            <person name="Xia M."/>
        </authorList>
    </citation>
    <scope>NUCLEOTIDE SEQUENCE</scope>
    <source>
        <strain evidence="1">S3-1-1</strain>
    </source>
</reference>
<gene>
    <name evidence="1" type="ORF">SH601_01310</name>
</gene>
<evidence type="ECO:0000313" key="2">
    <source>
        <dbReference type="Proteomes" id="UP001277972"/>
    </source>
</evidence>
<dbReference type="EMBL" id="JAWZSR010000001">
    <property type="protein sequence ID" value="MDX8044611.1"/>
    <property type="molecule type" value="Genomic_DNA"/>
</dbReference>
<protein>
    <submittedName>
        <fullName evidence="1">Uncharacterized protein</fullName>
    </submittedName>
</protein>
<organism evidence="1 2">
    <name type="scientific">Gracilibacillus pellucidus</name>
    <dbReference type="NCBI Taxonomy" id="3095368"/>
    <lineage>
        <taxon>Bacteria</taxon>
        <taxon>Bacillati</taxon>
        <taxon>Bacillota</taxon>
        <taxon>Bacilli</taxon>
        <taxon>Bacillales</taxon>
        <taxon>Bacillaceae</taxon>
        <taxon>Gracilibacillus</taxon>
    </lineage>
</organism>
<accession>A0ACC6M136</accession>
<evidence type="ECO:0000313" key="1">
    <source>
        <dbReference type="EMBL" id="MDX8044611.1"/>
    </source>
</evidence>